<evidence type="ECO:0000313" key="6">
    <source>
        <dbReference type="EMBL" id="KCZ84417.1"/>
    </source>
</evidence>
<protein>
    <submittedName>
        <fullName evidence="6">Uncharacterized protein</fullName>
    </submittedName>
</protein>
<feature type="repeat" description="TPR" evidence="3">
    <location>
        <begin position="155"/>
        <end position="188"/>
    </location>
</feature>
<dbReference type="PANTHER" id="PTHR44998:SF1">
    <property type="entry name" value="UDP-N-ACETYLGLUCOSAMINE--PEPTIDE N-ACETYLGLUCOSAMINYLTRANSFERASE 110 KDA SUBUNIT"/>
    <property type="match status" value="1"/>
</dbReference>
<feature type="region of interest" description="Disordered" evidence="4">
    <location>
        <begin position="267"/>
        <end position="307"/>
    </location>
</feature>
<dbReference type="PATRIC" id="fig|1280949.3.peg.414"/>
<evidence type="ECO:0000256" key="5">
    <source>
        <dbReference type="SAM" id="SignalP"/>
    </source>
</evidence>
<sequence length="307" mass="31997">MTLIQTRSGPMSRAKTSLAALAVALAGITACASTPDPDAQAAAELQAAMVEAMKPATPEEIEAANNSDPLTKANFWSKEYAKDAENLDNALTFANALRGIGSTERAIEVLSEVLVIYPGEPRILMPLGRALAVNGNQLGAARAFEQVAVADPGRAEAWAALGTALDQLENHQGAQAAYDKALAIEPERASTLANYGLSLALTGDLTGAEGKLRQAASTAPGDIRIRENLALVLGLQGRFDEMQKTSAGYAPDAVVEQNVELLKDMIQSAPAPEASREKTAIQAAASEPEKAAPPAESTGLRLRRSGG</sequence>
<dbReference type="STRING" id="1280949.HAD_02020"/>
<gene>
    <name evidence="6" type="ORF">HAD_02020</name>
</gene>
<name>A0A069E3A8_9PROT</name>
<evidence type="ECO:0000256" key="3">
    <source>
        <dbReference type="PROSITE-ProRule" id="PRU00339"/>
    </source>
</evidence>
<reference evidence="6 7" key="1">
    <citation type="journal article" date="2014" name="Antonie Van Leeuwenhoek">
        <title>Hyphomonas beringensis sp. nov. and Hyphomonas chukchiensis sp. nov., isolated from surface seawater of the Bering Sea and Chukchi Sea.</title>
        <authorList>
            <person name="Li C."/>
            <person name="Lai Q."/>
            <person name="Li G."/>
            <person name="Dong C."/>
            <person name="Wang J."/>
            <person name="Liao Y."/>
            <person name="Shao Z."/>
        </authorList>
    </citation>
    <scope>NUCLEOTIDE SEQUENCE [LARGE SCALE GENOMIC DNA]</scope>
    <source>
        <strain evidence="6 7">MHS-3</strain>
    </source>
</reference>
<feature type="signal peptide" evidence="5">
    <location>
        <begin position="1"/>
        <end position="32"/>
    </location>
</feature>
<dbReference type="SMART" id="SM00028">
    <property type="entry name" value="TPR"/>
    <property type="match status" value="2"/>
</dbReference>
<accession>A0A069E3A8</accession>
<dbReference type="InterPro" id="IPR019734">
    <property type="entry name" value="TPR_rpt"/>
</dbReference>
<evidence type="ECO:0000256" key="1">
    <source>
        <dbReference type="ARBA" id="ARBA00022737"/>
    </source>
</evidence>
<dbReference type="AlphaFoldDB" id="A0A069E3A8"/>
<keyword evidence="1" id="KW-0677">Repeat</keyword>
<feature type="chain" id="PRO_5001663764" evidence="5">
    <location>
        <begin position="33"/>
        <end position="307"/>
    </location>
</feature>
<keyword evidence="7" id="KW-1185">Reference proteome</keyword>
<organism evidence="6 7">
    <name type="scientific">Hyphomonas adhaerens MHS-3</name>
    <dbReference type="NCBI Taxonomy" id="1280949"/>
    <lineage>
        <taxon>Bacteria</taxon>
        <taxon>Pseudomonadati</taxon>
        <taxon>Pseudomonadota</taxon>
        <taxon>Alphaproteobacteria</taxon>
        <taxon>Hyphomonadales</taxon>
        <taxon>Hyphomonadaceae</taxon>
        <taxon>Hyphomonas</taxon>
    </lineage>
</organism>
<dbReference type="InterPro" id="IPR013105">
    <property type="entry name" value="TPR_2"/>
</dbReference>
<dbReference type="SUPFAM" id="SSF48452">
    <property type="entry name" value="TPR-like"/>
    <property type="match status" value="1"/>
</dbReference>
<dbReference type="PANTHER" id="PTHR44998">
    <property type="match status" value="1"/>
</dbReference>
<dbReference type="PIRSF" id="PIRSF035836">
    <property type="entry name" value="UCP035836"/>
    <property type="match status" value="1"/>
</dbReference>
<dbReference type="eggNOG" id="COG5010">
    <property type="taxonomic scope" value="Bacteria"/>
</dbReference>
<dbReference type="Proteomes" id="UP000027446">
    <property type="component" value="Unassembled WGS sequence"/>
</dbReference>
<evidence type="ECO:0000256" key="4">
    <source>
        <dbReference type="SAM" id="MobiDB-lite"/>
    </source>
</evidence>
<dbReference type="PROSITE" id="PS51257">
    <property type="entry name" value="PROKAR_LIPOPROTEIN"/>
    <property type="match status" value="1"/>
</dbReference>
<dbReference type="Pfam" id="PF07719">
    <property type="entry name" value="TPR_2"/>
    <property type="match status" value="1"/>
</dbReference>
<dbReference type="InterPro" id="IPR011990">
    <property type="entry name" value="TPR-like_helical_dom_sf"/>
</dbReference>
<dbReference type="EMBL" id="ARYH01000001">
    <property type="protein sequence ID" value="KCZ84417.1"/>
    <property type="molecule type" value="Genomic_DNA"/>
</dbReference>
<dbReference type="Gene3D" id="1.25.40.10">
    <property type="entry name" value="Tetratricopeptide repeat domain"/>
    <property type="match status" value="1"/>
</dbReference>
<proteinExistence type="predicted"/>
<keyword evidence="2 3" id="KW-0802">TPR repeat</keyword>
<evidence type="ECO:0000256" key="2">
    <source>
        <dbReference type="ARBA" id="ARBA00022803"/>
    </source>
</evidence>
<evidence type="ECO:0000313" key="7">
    <source>
        <dbReference type="Proteomes" id="UP000027446"/>
    </source>
</evidence>
<dbReference type="InterPro" id="IPR014596">
    <property type="entry name" value="UCP035836"/>
</dbReference>
<dbReference type="Pfam" id="PF13432">
    <property type="entry name" value="TPR_16"/>
    <property type="match status" value="1"/>
</dbReference>
<comment type="caution">
    <text evidence="6">The sequence shown here is derived from an EMBL/GenBank/DDBJ whole genome shotgun (WGS) entry which is preliminary data.</text>
</comment>
<dbReference type="OrthoDB" id="422579at2"/>
<dbReference type="PROSITE" id="PS50005">
    <property type="entry name" value="TPR"/>
    <property type="match status" value="1"/>
</dbReference>
<keyword evidence="5" id="KW-0732">Signal</keyword>